<keyword evidence="8" id="KW-0966">Cell projection</keyword>
<dbReference type="GO" id="GO:0005886">
    <property type="term" value="C:plasma membrane"/>
    <property type="evidence" value="ECO:0007669"/>
    <property type="project" value="UniProtKB-SubCell"/>
</dbReference>
<dbReference type="EMBL" id="JACVXA010000078">
    <property type="protein sequence ID" value="MBE3640217.1"/>
    <property type="molecule type" value="Genomic_DNA"/>
</dbReference>
<dbReference type="InterPro" id="IPR002010">
    <property type="entry name" value="T3SS_IM_R"/>
</dbReference>
<feature type="transmembrane region" description="Helical" evidence="7">
    <location>
        <begin position="181"/>
        <end position="201"/>
    </location>
</feature>
<comment type="subcellular location">
    <subcellularLocation>
        <location evidence="1">Cell membrane</location>
        <topology evidence="1">Multi-pass membrane protein</topology>
    </subcellularLocation>
</comment>
<dbReference type="PRINTS" id="PR00953">
    <property type="entry name" value="TYPE3IMRPROT"/>
</dbReference>
<evidence type="ECO:0000313" key="8">
    <source>
        <dbReference type="EMBL" id="MBE3640217.1"/>
    </source>
</evidence>
<dbReference type="Proteomes" id="UP000609121">
    <property type="component" value="Unassembled WGS sequence"/>
</dbReference>
<evidence type="ECO:0000313" key="9">
    <source>
        <dbReference type="Proteomes" id="UP000609121"/>
    </source>
</evidence>
<organism evidence="8 9">
    <name type="scientific">Mangrovicoccus algicola</name>
    <dbReference type="NCBI Taxonomy" id="2771008"/>
    <lineage>
        <taxon>Bacteria</taxon>
        <taxon>Pseudomonadati</taxon>
        <taxon>Pseudomonadota</taxon>
        <taxon>Alphaproteobacteria</taxon>
        <taxon>Rhodobacterales</taxon>
        <taxon>Paracoccaceae</taxon>
        <taxon>Mangrovicoccus</taxon>
    </lineage>
</organism>
<comment type="similarity">
    <text evidence="2">Belongs to the FliR/MopE/SpaR family.</text>
</comment>
<feature type="transmembrane region" description="Helical" evidence="7">
    <location>
        <begin position="83"/>
        <end position="106"/>
    </location>
</feature>
<evidence type="ECO:0000256" key="7">
    <source>
        <dbReference type="SAM" id="Phobius"/>
    </source>
</evidence>
<dbReference type="GO" id="GO:0006605">
    <property type="term" value="P:protein targeting"/>
    <property type="evidence" value="ECO:0007669"/>
    <property type="project" value="InterPro"/>
</dbReference>
<keyword evidence="3" id="KW-1003">Cell membrane</keyword>
<evidence type="ECO:0000256" key="3">
    <source>
        <dbReference type="ARBA" id="ARBA00022475"/>
    </source>
</evidence>
<dbReference type="RefSeq" id="WP_193185963.1">
    <property type="nucleotide sequence ID" value="NZ_JACVXA010000078.1"/>
</dbReference>
<dbReference type="PANTHER" id="PTHR30065">
    <property type="entry name" value="FLAGELLAR BIOSYNTHETIC PROTEIN FLIR"/>
    <property type="match status" value="1"/>
</dbReference>
<evidence type="ECO:0000256" key="6">
    <source>
        <dbReference type="ARBA" id="ARBA00023136"/>
    </source>
</evidence>
<feature type="transmembrane region" description="Helical" evidence="7">
    <location>
        <begin position="213"/>
        <end position="243"/>
    </location>
</feature>
<sequence>MTMTAAALSLLEGLPAAEAFLVLMRTGTAFFLLPALGARAVSPRIRLVLALAVTLLVAPLAAELGDAPPPGAAYLAACAREAVAGLAIGFLCRALFWAIEIAGAMASQAISLAQILGNQVEQPQPAIGQFLYYAAIALAMALDYHAQVVVAMVDSYQVMPLGIGISPAAALRLGSETFVRLFEIAFGLSGPFLVVAVLYNLCLGVVNKAMPQLMVAFVGAPAISWLGLALLMVAAPVMLSVWLEMLTGTPLIEGLR</sequence>
<dbReference type="PANTHER" id="PTHR30065:SF8">
    <property type="entry name" value="FLAGELLAR BIOSYNTHETIC PROTEIN FLIR"/>
    <property type="match status" value="1"/>
</dbReference>
<dbReference type="Pfam" id="PF01311">
    <property type="entry name" value="Bac_export_1"/>
    <property type="match status" value="1"/>
</dbReference>
<comment type="caution">
    <text evidence="8">The sequence shown here is derived from an EMBL/GenBank/DDBJ whole genome shotgun (WGS) entry which is preliminary data.</text>
</comment>
<keyword evidence="6 7" id="KW-0472">Membrane</keyword>
<proteinExistence type="inferred from homology"/>
<reference evidence="8" key="1">
    <citation type="submission" date="2020-09" db="EMBL/GenBank/DDBJ databases">
        <title>A novel bacterium of genus Mangrovicoccus, isolated from South China Sea.</title>
        <authorList>
            <person name="Huang H."/>
            <person name="Mo K."/>
            <person name="Hu Y."/>
        </authorList>
    </citation>
    <scope>NUCLEOTIDE SEQUENCE</scope>
    <source>
        <strain evidence="8">HB182678</strain>
    </source>
</reference>
<feature type="transmembrane region" description="Helical" evidence="7">
    <location>
        <begin position="126"/>
        <end position="146"/>
    </location>
</feature>
<keyword evidence="8" id="KW-0969">Cilium</keyword>
<keyword evidence="4 7" id="KW-0812">Transmembrane</keyword>
<keyword evidence="8" id="KW-0282">Flagellum</keyword>
<evidence type="ECO:0000256" key="1">
    <source>
        <dbReference type="ARBA" id="ARBA00004651"/>
    </source>
</evidence>
<feature type="transmembrane region" description="Helical" evidence="7">
    <location>
        <begin position="43"/>
        <end position="62"/>
    </location>
</feature>
<keyword evidence="5 7" id="KW-1133">Transmembrane helix</keyword>
<evidence type="ECO:0000256" key="5">
    <source>
        <dbReference type="ARBA" id="ARBA00022989"/>
    </source>
</evidence>
<evidence type="ECO:0000256" key="4">
    <source>
        <dbReference type="ARBA" id="ARBA00022692"/>
    </source>
</evidence>
<protein>
    <submittedName>
        <fullName evidence="8">Flagellar biosynthetic protein FliR</fullName>
    </submittedName>
</protein>
<evidence type="ECO:0000256" key="2">
    <source>
        <dbReference type="ARBA" id="ARBA00009772"/>
    </source>
</evidence>
<gene>
    <name evidence="8" type="ORF">ICN82_18585</name>
</gene>
<keyword evidence="9" id="KW-1185">Reference proteome</keyword>
<accession>A0A8J6YYE1</accession>
<dbReference type="AlphaFoldDB" id="A0A8J6YYE1"/>
<name>A0A8J6YYE1_9RHOB</name>